<organism evidence="1 2">
    <name type="scientific">Phycomyces blakesleeanus (strain ATCC 8743b / DSM 1359 / FGSC 10004 / NBRC 33097 / NRRL 1555)</name>
    <dbReference type="NCBI Taxonomy" id="763407"/>
    <lineage>
        <taxon>Eukaryota</taxon>
        <taxon>Fungi</taxon>
        <taxon>Fungi incertae sedis</taxon>
        <taxon>Mucoromycota</taxon>
        <taxon>Mucoromycotina</taxon>
        <taxon>Mucoromycetes</taxon>
        <taxon>Mucorales</taxon>
        <taxon>Phycomycetaceae</taxon>
        <taxon>Phycomyces</taxon>
    </lineage>
</organism>
<dbReference type="STRING" id="763407.A0A162PS31"/>
<protein>
    <submittedName>
        <fullName evidence="1">Uncharacterized protein</fullName>
    </submittedName>
</protein>
<proteinExistence type="predicted"/>
<name>A0A162PS31_PHYB8</name>
<reference evidence="2" key="1">
    <citation type="submission" date="2015-06" db="EMBL/GenBank/DDBJ databases">
        <title>Expansion of signal transduction pathways in fungi by whole-genome duplication.</title>
        <authorList>
            <consortium name="DOE Joint Genome Institute"/>
            <person name="Corrochano L.M."/>
            <person name="Kuo A."/>
            <person name="Marcet-Houben M."/>
            <person name="Polaino S."/>
            <person name="Salamov A."/>
            <person name="Villalobos J.M."/>
            <person name="Alvarez M.I."/>
            <person name="Avalos J."/>
            <person name="Benito E.P."/>
            <person name="Benoit I."/>
            <person name="Burger G."/>
            <person name="Camino L.P."/>
            <person name="Canovas D."/>
            <person name="Cerda-Olmedo E."/>
            <person name="Cheng J.-F."/>
            <person name="Dominguez A."/>
            <person name="Elias M."/>
            <person name="Eslava A.P."/>
            <person name="Glaser F."/>
            <person name="Grimwood J."/>
            <person name="Gutierrez G."/>
            <person name="Heitman J."/>
            <person name="Henrissat B."/>
            <person name="Iturriaga E.A."/>
            <person name="Lang B.F."/>
            <person name="Lavin J.L."/>
            <person name="Lee S."/>
            <person name="Li W."/>
            <person name="Lindquist E."/>
            <person name="Lopez-Garcia S."/>
            <person name="Luque E.M."/>
            <person name="Marcos A.T."/>
            <person name="Martin J."/>
            <person name="McCluskey K."/>
            <person name="Medina H.R."/>
            <person name="Miralles-Duran A."/>
            <person name="Miyazaki A."/>
            <person name="Munoz-Torres E."/>
            <person name="Oguiza J.A."/>
            <person name="Ohm R."/>
            <person name="Olmedo M."/>
            <person name="Orejas M."/>
            <person name="Ortiz-Castellanos L."/>
            <person name="Pisabarro A.G."/>
            <person name="Rodriguez-Romero J."/>
            <person name="Ruiz-Herrera J."/>
            <person name="Ruiz-Vazquez R."/>
            <person name="Sanz C."/>
            <person name="Schackwitz W."/>
            <person name="Schmutz J."/>
            <person name="Shahriari M."/>
            <person name="Shelest E."/>
            <person name="Silva-Franco F."/>
            <person name="Soanes D."/>
            <person name="Syed K."/>
            <person name="Tagua V.G."/>
            <person name="Talbot N.J."/>
            <person name="Thon M."/>
            <person name="De vries R.P."/>
            <person name="Wiebenga A."/>
            <person name="Yadav J.S."/>
            <person name="Braun E.L."/>
            <person name="Baker S."/>
            <person name="Garre V."/>
            <person name="Horwitz B."/>
            <person name="Torres-Martinez S."/>
            <person name="Idnurm A."/>
            <person name="Herrera-Estrella A."/>
            <person name="Gabaldon T."/>
            <person name="Grigoriev I.V."/>
        </authorList>
    </citation>
    <scope>NUCLEOTIDE SEQUENCE [LARGE SCALE GENOMIC DNA]</scope>
    <source>
        <strain evidence="2">NRRL 1555(-)</strain>
    </source>
</reference>
<gene>
    <name evidence="1" type="ORF">PHYBLDRAFT_65570</name>
</gene>
<dbReference type="GeneID" id="29002389"/>
<dbReference type="OrthoDB" id="2283865at2759"/>
<evidence type="ECO:0000313" key="1">
    <source>
        <dbReference type="EMBL" id="OAD72386.1"/>
    </source>
</evidence>
<keyword evidence="2" id="KW-1185">Reference proteome</keyword>
<dbReference type="RefSeq" id="XP_018290426.1">
    <property type="nucleotide sequence ID" value="XM_018441483.1"/>
</dbReference>
<sequence>MKSKNEQMFVHPRLFGLFPKPGLGWRVIKIDSKNIAGVFPEASLKREVNEPLFRYTQKRFHNGFHFANLEHLHNLPIKNGKMFLNGLYLDGYTCLVLFCRKFQPALPVEKVSLELKDFSDEEVNEHFRPCAGYIGRKYAFVSYHGSNDLRSLSSKEYYIMGSTIRRQGKEQEHKKKLGVEKIETNTPTPKTTSCQRYISHIDYMFRHTGVLFNFDGFRIVAIKWRNYIGPQKNIEYSVDILLNR</sequence>
<evidence type="ECO:0000313" key="2">
    <source>
        <dbReference type="Proteomes" id="UP000077315"/>
    </source>
</evidence>
<dbReference type="Proteomes" id="UP000077315">
    <property type="component" value="Unassembled WGS sequence"/>
</dbReference>
<dbReference type="VEuPathDB" id="FungiDB:PHYBLDRAFT_65570"/>
<dbReference type="EMBL" id="KV440983">
    <property type="protein sequence ID" value="OAD72386.1"/>
    <property type="molecule type" value="Genomic_DNA"/>
</dbReference>
<dbReference type="AlphaFoldDB" id="A0A162PS31"/>
<accession>A0A162PS31</accession>
<dbReference type="InParanoid" id="A0A162PS31"/>